<accession>A0A553DH92</accession>
<dbReference type="AlphaFoldDB" id="A0A553DH92"/>
<evidence type="ECO:0000313" key="2">
    <source>
        <dbReference type="Proteomes" id="UP000316371"/>
    </source>
</evidence>
<comment type="caution">
    <text evidence="1">The sequence shown here is derived from an EMBL/GenBank/DDBJ whole genome shotgun (WGS) entry which is preliminary data.</text>
</comment>
<sequence length="227" mass="26108">MNELVIPTENNNDIIYKLVKGGIGAIPIAGSIIAETFGLIIAEPISKRREIWMNIVVEKLNYLESRNHGLITSLKENEEFISFILESSQIAFKTHQKEKLKVLQNTIENFFLDNSTEYDKKYSFLKVIEEITPTHLKILNFLIQNENYINENMAGFPQLHDKYSEMENIDKFYFRKCVIDLENQSLIRVSGDFADYFSGGGFSTDEGAPAIKILDFGIDFIKFITEK</sequence>
<dbReference type="Proteomes" id="UP000316371">
    <property type="component" value="Unassembled WGS sequence"/>
</dbReference>
<gene>
    <name evidence="1" type="ORF">FNW21_16205</name>
</gene>
<organism evidence="1 2">
    <name type="scientific">Flavobacterium restrictum</name>
    <dbReference type="NCBI Taxonomy" id="2594428"/>
    <lineage>
        <taxon>Bacteria</taxon>
        <taxon>Pseudomonadati</taxon>
        <taxon>Bacteroidota</taxon>
        <taxon>Flavobacteriia</taxon>
        <taxon>Flavobacteriales</taxon>
        <taxon>Flavobacteriaceae</taxon>
        <taxon>Flavobacterium</taxon>
    </lineage>
</organism>
<protein>
    <submittedName>
        <fullName evidence="1">Uncharacterized protein</fullName>
    </submittedName>
</protein>
<name>A0A553DH92_9FLAO</name>
<dbReference type="EMBL" id="VJZT01000064">
    <property type="protein sequence ID" value="TRX32083.1"/>
    <property type="molecule type" value="Genomic_DNA"/>
</dbReference>
<dbReference type="RefSeq" id="WP_144257789.1">
    <property type="nucleotide sequence ID" value="NZ_VJZT01000064.1"/>
</dbReference>
<reference evidence="1 2" key="1">
    <citation type="submission" date="2019-07" db="EMBL/GenBank/DDBJ databases">
        <title>Novel species of Flavobacterium.</title>
        <authorList>
            <person name="Liu Q."/>
            <person name="Xin Y.-H."/>
        </authorList>
    </citation>
    <scope>NUCLEOTIDE SEQUENCE [LARGE SCALE GENOMIC DNA]</scope>
    <source>
        <strain evidence="1 2">LB1R34</strain>
    </source>
</reference>
<dbReference type="OrthoDB" id="2113051at2"/>
<keyword evidence="2" id="KW-1185">Reference proteome</keyword>
<proteinExistence type="predicted"/>
<evidence type="ECO:0000313" key="1">
    <source>
        <dbReference type="EMBL" id="TRX32083.1"/>
    </source>
</evidence>